<accession>A0A0E9S830</accession>
<protein>
    <submittedName>
        <fullName evidence="1">Uncharacterized protein</fullName>
    </submittedName>
</protein>
<sequence>METPITKILVGFGGGACGGTPPTTVLEPHKILV</sequence>
<organism evidence="1">
    <name type="scientific">Anguilla anguilla</name>
    <name type="common">European freshwater eel</name>
    <name type="synonym">Muraena anguilla</name>
    <dbReference type="NCBI Taxonomy" id="7936"/>
    <lineage>
        <taxon>Eukaryota</taxon>
        <taxon>Metazoa</taxon>
        <taxon>Chordata</taxon>
        <taxon>Craniata</taxon>
        <taxon>Vertebrata</taxon>
        <taxon>Euteleostomi</taxon>
        <taxon>Actinopterygii</taxon>
        <taxon>Neopterygii</taxon>
        <taxon>Teleostei</taxon>
        <taxon>Anguilliformes</taxon>
        <taxon>Anguillidae</taxon>
        <taxon>Anguilla</taxon>
    </lineage>
</organism>
<dbReference type="EMBL" id="GBXM01071879">
    <property type="protein sequence ID" value="JAH36698.1"/>
    <property type="molecule type" value="Transcribed_RNA"/>
</dbReference>
<reference evidence="1" key="1">
    <citation type="submission" date="2014-11" db="EMBL/GenBank/DDBJ databases">
        <authorList>
            <person name="Amaro Gonzalez C."/>
        </authorList>
    </citation>
    <scope>NUCLEOTIDE SEQUENCE</scope>
</reference>
<reference evidence="1" key="2">
    <citation type="journal article" date="2015" name="Fish Shellfish Immunol.">
        <title>Early steps in the European eel (Anguilla anguilla)-Vibrio vulnificus interaction in the gills: Role of the RtxA13 toxin.</title>
        <authorList>
            <person name="Callol A."/>
            <person name="Pajuelo D."/>
            <person name="Ebbesson L."/>
            <person name="Teles M."/>
            <person name="MacKenzie S."/>
            <person name="Amaro C."/>
        </authorList>
    </citation>
    <scope>NUCLEOTIDE SEQUENCE</scope>
</reference>
<dbReference type="AlphaFoldDB" id="A0A0E9S830"/>
<evidence type="ECO:0000313" key="1">
    <source>
        <dbReference type="EMBL" id="JAH36698.1"/>
    </source>
</evidence>
<name>A0A0E9S830_ANGAN</name>
<proteinExistence type="predicted"/>